<name>A0A261U684_9BORD</name>
<evidence type="ECO:0000259" key="1">
    <source>
        <dbReference type="Pfam" id="PF13577"/>
    </source>
</evidence>
<dbReference type="InterPro" id="IPR037401">
    <property type="entry name" value="SnoaL-like"/>
</dbReference>
<keyword evidence="3" id="KW-1185">Reference proteome</keyword>
<dbReference type="RefSeq" id="WP_094837636.1">
    <property type="nucleotide sequence ID" value="NZ_NEVQ01000012.1"/>
</dbReference>
<evidence type="ECO:0000313" key="2">
    <source>
        <dbReference type="EMBL" id="OZI57419.1"/>
    </source>
</evidence>
<gene>
    <name evidence="2" type="ORF">CAL20_08450</name>
</gene>
<accession>A0A261U684</accession>
<sequence>MIEQYSPERIADRFMIQDVVYRWCRAVDRLDRQGILDLFYPGAIDSHGPYIGPIEGLVDWIIVRHKPIPFSSHFIGNLLIEFATEDVALVESYVRTIQQYPQGAKSQLSQLTGGASGDPDAAVDMFTSSRYLDRMERRDGQWKIAHRTLIQDWKQLVDVKTQALQPHEGWILGRRDGEDAMQVARRELRLG</sequence>
<proteinExistence type="predicted"/>
<dbReference type="AlphaFoldDB" id="A0A261U684"/>
<protein>
    <recommendedName>
        <fullName evidence="1">SnoaL-like domain-containing protein</fullName>
    </recommendedName>
</protein>
<evidence type="ECO:0000313" key="3">
    <source>
        <dbReference type="Proteomes" id="UP000216885"/>
    </source>
</evidence>
<dbReference type="SUPFAM" id="SSF54427">
    <property type="entry name" value="NTF2-like"/>
    <property type="match status" value="1"/>
</dbReference>
<dbReference type="EMBL" id="NEVQ01000012">
    <property type="protein sequence ID" value="OZI57419.1"/>
    <property type="molecule type" value="Genomic_DNA"/>
</dbReference>
<dbReference type="Pfam" id="PF13577">
    <property type="entry name" value="SnoaL_4"/>
    <property type="match status" value="1"/>
</dbReference>
<reference evidence="2 3" key="1">
    <citation type="submission" date="2017-05" db="EMBL/GenBank/DDBJ databases">
        <title>Complete and WGS of Bordetella genogroups.</title>
        <authorList>
            <person name="Spilker T."/>
            <person name="LiPuma J."/>
        </authorList>
    </citation>
    <scope>NUCLEOTIDE SEQUENCE [LARGE SCALE GENOMIC DNA]</scope>
    <source>
        <strain evidence="2 3">AU9919</strain>
    </source>
</reference>
<dbReference type="CDD" id="cd00531">
    <property type="entry name" value="NTF2_like"/>
    <property type="match status" value="1"/>
</dbReference>
<dbReference type="Gene3D" id="3.10.450.50">
    <property type="match status" value="1"/>
</dbReference>
<organism evidence="2 3">
    <name type="scientific">Bordetella genomosp. 4</name>
    <dbReference type="NCBI Taxonomy" id="463044"/>
    <lineage>
        <taxon>Bacteria</taxon>
        <taxon>Pseudomonadati</taxon>
        <taxon>Pseudomonadota</taxon>
        <taxon>Betaproteobacteria</taxon>
        <taxon>Burkholderiales</taxon>
        <taxon>Alcaligenaceae</taxon>
        <taxon>Bordetella</taxon>
    </lineage>
</organism>
<dbReference type="Proteomes" id="UP000216885">
    <property type="component" value="Unassembled WGS sequence"/>
</dbReference>
<feature type="domain" description="SnoaL-like" evidence="1">
    <location>
        <begin position="9"/>
        <end position="148"/>
    </location>
</feature>
<dbReference type="InterPro" id="IPR032710">
    <property type="entry name" value="NTF2-like_dom_sf"/>
</dbReference>
<comment type="caution">
    <text evidence="2">The sequence shown here is derived from an EMBL/GenBank/DDBJ whole genome shotgun (WGS) entry which is preliminary data.</text>
</comment>